<accession>A0ABN7WQL2</accession>
<reference evidence="1 2" key="1">
    <citation type="submission" date="2021-06" db="EMBL/GenBank/DDBJ databases">
        <authorList>
            <person name="Kallberg Y."/>
            <person name="Tangrot J."/>
            <person name="Rosling A."/>
        </authorList>
    </citation>
    <scope>NUCLEOTIDE SEQUENCE [LARGE SCALE GENOMIC DNA]</scope>
    <source>
        <strain evidence="1 2">120-4 pot B 10/14</strain>
    </source>
</reference>
<proteinExistence type="predicted"/>
<dbReference type="EMBL" id="CAJVQB010057829">
    <property type="protein sequence ID" value="CAG8838343.1"/>
    <property type="molecule type" value="Genomic_DNA"/>
</dbReference>
<gene>
    <name evidence="1" type="ORF">GMARGA_LOCUS33929</name>
</gene>
<dbReference type="Proteomes" id="UP000789901">
    <property type="component" value="Unassembled WGS sequence"/>
</dbReference>
<protein>
    <submittedName>
        <fullName evidence="1">34271_t:CDS:1</fullName>
    </submittedName>
</protein>
<name>A0ABN7WQL2_GIGMA</name>
<comment type="caution">
    <text evidence="1">The sequence shown here is derived from an EMBL/GenBank/DDBJ whole genome shotgun (WGS) entry which is preliminary data.</text>
</comment>
<organism evidence="1 2">
    <name type="scientific">Gigaspora margarita</name>
    <dbReference type="NCBI Taxonomy" id="4874"/>
    <lineage>
        <taxon>Eukaryota</taxon>
        <taxon>Fungi</taxon>
        <taxon>Fungi incertae sedis</taxon>
        <taxon>Mucoromycota</taxon>
        <taxon>Glomeromycotina</taxon>
        <taxon>Glomeromycetes</taxon>
        <taxon>Diversisporales</taxon>
        <taxon>Gigasporaceae</taxon>
        <taxon>Gigaspora</taxon>
    </lineage>
</organism>
<evidence type="ECO:0000313" key="2">
    <source>
        <dbReference type="Proteomes" id="UP000789901"/>
    </source>
</evidence>
<evidence type="ECO:0000313" key="1">
    <source>
        <dbReference type="EMBL" id="CAG8838343.1"/>
    </source>
</evidence>
<keyword evidence="2" id="KW-1185">Reference proteome</keyword>
<sequence>MFKFNPAEYKNNIRKKIDESLINNQFKEEIIDLLKTKLGSKSNQFNSISKGIIDNDLNKISFCSKYNQNQTCDKNNKKALFYCRSNRTINDYLFQNFEIYKIIERVNTRSIRHYKNSSLFCCRSINDNLSQSLLAIPNENHIIILHYGDNSALKMEILFHRFMLKNQKKHSNKYKTIKEIEESSTKELTTDNKMDDEKLQFSQSYKIRNRRTLPFNRFNRSINEFAESNKTLNSYLTYEF</sequence>